<sequence>MRTHPQTRPVLGPDDIRRSLARIAFQIIEKNKGVDEVVLMGIRTRGQVLAERIAQNIAKHATPVPTGSIDISGFRDDRTNADRDLGLTEIPEGGLDNKRVILVDDVLYTGRTVRAALDVISELGRPQSVQLAVLVDRGHRELPIRADYVGKNLPTARDEQVLIHVEDLDTLEGVFITGGDR</sequence>
<comment type="function">
    <text evidence="4">Also displays a weak uracil phosphoribosyltransferase activity which is not physiologically significant.</text>
</comment>
<comment type="catalytic activity">
    <reaction evidence="4">
        <text>UMP + diphosphate = 5-phospho-alpha-D-ribose 1-diphosphate + uracil</text>
        <dbReference type="Rhea" id="RHEA:13017"/>
        <dbReference type="ChEBI" id="CHEBI:17568"/>
        <dbReference type="ChEBI" id="CHEBI:33019"/>
        <dbReference type="ChEBI" id="CHEBI:57865"/>
        <dbReference type="ChEBI" id="CHEBI:58017"/>
        <dbReference type="EC" id="2.4.2.9"/>
    </reaction>
</comment>
<dbReference type="InterPro" id="IPR050137">
    <property type="entry name" value="PyrR_bifunctional"/>
</dbReference>
<dbReference type="PANTHER" id="PTHR11608:SF0">
    <property type="entry name" value="BIFUNCTIONAL PROTEIN PYRR"/>
    <property type="match status" value="1"/>
</dbReference>
<feature type="short sequence motif" description="PRPP-binding" evidence="4">
    <location>
        <begin position="100"/>
        <end position="112"/>
    </location>
</feature>
<proteinExistence type="inferred from homology"/>
<dbReference type="AlphaFoldDB" id="A0A1Q5PNH6"/>
<dbReference type="CDD" id="cd06223">
    <property type="entry name" value="PRTases_typeI"/>
    <property type="match status" value="1"/>
</dbReference>
<evidence type="ECO:0000256" key="1">
    <source>
        <dbReference type="ARBA" id="ARBA00005565"/>
    </source>
</evidence>
<dbReference type="Proteomes" id="UP000186785">
    <property type="component" value="Unassembled WGS sequence"/>
</dbReference>
<dbReference type="EMBL" id="MQSV01000002">
    <property type="protein sequence ID" value="OKL49108.1"/>
    <property type="molecule type" value="Genomic_DNA"/>
</dbReference>
<evidence type="ECO:0000256" key="4">
    <source>
        <dbReference type="HAMAP-Rule" id="MF_01219"/>
    </source>
</evidence>
<keyword evidence="3 4" id="KW-0804">Transcription</keyword>
<dbReference type="SUPFAM" id="SSF53271">
    <property type="entry name" value="PRTase-like"/>
    <property type="match status" value="1"/>
</dbReference>
<reference evidence="6 7" key="1">
    <citation type="submission" date="2016-11" db="EMBL/GenBank/DDBJ databases">
        <title>Actinomyces gypaetusis sp. nov. isolated from the vulture Gypaetus barbatus in Qinghai Tibet Plateau China.</title>
        <authorList>
            <person name="Meng X."/>
        </authorList>
    </citation>
    <scope>NUCLEOTIDE SEQUENCE [LARGE SCALE GENOMIC DNA]</scope>
    <source>
        <strain evidence="6 7">VUL4_2</strain>
    </source>
</reference>
<dbReference type="GO" id="GO:0006355">
    <property type="term" value="P:regulation of DNA-templated transcription"/>
    <property type="evidence" value="ECO:0007669"/>
    <property type="project" value="UniProtKB-UniRule"/>
</dbReference>
<evidence type="ECO:0000313" key="6">
    <source>
        <dbReference type="EMBL" id="OKL49108.1"/>
    </source>
</evidence>
<dbReference type="OrthoDB" id="9802227at2"/>
<dbReference type="NCBIfam" id="NF003549">
    <property type="entry name" value="PRK05205.1-5"/>
    <property type="match status" value="1"/>
</dbReference>
<evidence type="ECO:0000313" key="7">
    <source>
        <dbReference type="Proteomes" id="UP000186785"/>
    </source>
</evidence>
<feature type="domain" description="Phosphoribosyltransferase" evidence="5">
    <location>
        <begin position="19"/>
        <end position="151"/>
    </location>
</feature>
<accession>A0A1Q5PNH6</accession>
<dbReference type="RefSeq" id="WP_073709097.1">
    <property type="nucleotide sequence ID" value="NZ_MQSU01000002.1"/>
</dbReference>
<dbReference type="Gene3D" id="3.40.50.2020">
    <property type="match status" value="1"/>
</dbReference>
<dbReference type="NCBIfam" id="NF003547">
    <property type="entry name" value="PRK05205.1-3"/>
    <property type="match status" value="1"/>
</dbReference>
<dbReference type="GO" id="GO:0004845">
    <property type="term" value="F:uracil phosphoribosyltransferase activity"/>
    <property type="evidence" value="ECO:0007669"/>
    <property type="project" value="UniProtKB-UniRule"/>
</dbReference>
<dbReference type="FunFam" id="3.40.50.2020:FF:000020">
    <property type="entry name" value="Bifunctional protein PyrR"/>
    <property type="match status" value="1"/>
</dbReference>
<keyword evidence="4 6" id="KW-0808">Transferase</keyword>
<dbReference type="HAMAP" id="MF_01219">
    <property type="entry name" value="PyrR"/>
    <property type="match status" value="1"/>
</dbReference>
<keyword evidence="2 4" id="KW-0805">Transcription regulation</keyword>
<evidence type="ECO:0000256" key="3">
    <source>
        <dbReference type="ARBA" id="ARBA00023163"/>
    </source>
</evidence>
<evidence type="ECO:0000256" key="2">
    <source>
        <dbReference type="ARBA" id="ARBA00023015"/>
    </source>
</evidence>
<organism evidence="6 7">
    <name type="scientific">Boudabousia liubingyangii</name>
    <dbReference type="NCBI Taxonomy" id="1921764"/>
    <lineage>
        <taxon>Bacteria</taxon>
        <taxon>Bacillati</taxon>
        <taxon>Actinomycetota</taxon>
        <taxon>Actinomycetes</taxon>
        <taxon>Actinomycetales</taxon>
        <taxon>Actinomycetaceae</taxon>
        <taxon>Boudabousia</taxon>
    </lineage>
</organism>
<keyword evidence="4 6" id="KW-0328">Glycosyltransferase</keyword>
<comment type="function">
    <text evidence="4">Regulates the transcription of the pyrimidine nucleotide (pyr) operon in response to exogenous pyrimidines.</text>
</comment>
<name>A0A1Q5PNH6_9ACTO</name>
<dbReference type="InterPro" id="IPR023050">
    <property type="entry name" value="PyrR"/>
</dbReference>
<dbReference type="STRING" id="1921764.BSR28_04120"/>
<comment type="caution">
    <text evidence="6">The sequence shown here is derived from an EMBL/GenBank/DDBJ whole genome shotgun (WGS) entry which is preliminary data.</text>
</comment>
<dbReference type="InterPro" id="IPR029057">
    <property type="entry name" value="PRTase-like"/>
</dbReference>
<keyword evidence="7" id="KW-1185">Reference proteome</keyword>
<dbReference type="InterPro" id="IPR000836">
    <property type="entry name" value="PRTase_dom"/>
</dbReference>
<dbReference type="EC" id="2.4.2.9" evidence="4"/>
<dbReference type="PANTHER" id="PTHR11608">
    <property type="entry name" value="BIFUNCTIONAL PROTEIN PYRR"/>
    <property type="match status" value="1"/>
</dbReference>
<evidence type="ECO:0000259" key="5">
    <source>
        <dbReference type="Pfam" id="PF00156"/>
    </source>
</evidence>
<comment type="similarity">
    <text evidence="1 4">Belongs to the purine/pyrimidine phosphoribosyltransferase family. PyrR subfamily.</text>
</comment>
<dbReference type="Pfam" id="PF00156">
    <property type="entry name" value="Pribosyltran"/>
    <property type="match status" value="1"/>
</dbReference>
<gene>
    <name evidence="4" type="primary">pyrR</name>
    <name evidence="6" type="ORF">BSR29_04555</name>
</gene>
<protein>
    <recommendedName>
        <fullName evidence="4">Bifunctional protein PyrR</fullName>
    </recommendedName>
    <domain>
        <recommendedName>
            <fullName evidence="4">Pyrimidine operon regulatory protein</fullName>
        </recommendedName>
    </domain>
    <domain>
        <recommendedName>
            <fullName evidence="4">Uracil phosphoribosyltransferase</fullName>
            <shortName evidence="4">UPRTase</shortName>
            <ecNumber evidence="4">2.4.2.9</ecNumber>
        </recommendedName>
    </domain>
</protein>